<dbReference type="InterPro" id="IPR027799">
    <property type="entry name" value="Rtf2_RING-finger"/>
</dbReference>
<proteinExistence type="predicted"/>
<dbReference type="Pfam" id="PF04641">
    <property type="entry name" value="Rtf2"/>
    <property type="match status" value="1"/>
</dbReference>
<sequence>MKASNVRALNESASSSVRASSSMIASSSMRASNASALSESVEREDVAFQCPVSGLEFNGESTSFSLWGHVMSSKALMEVKSTSSCLVCHADVKESDKIVINGTEEEVSSLREKLEKEKAKLREMKGVSNKSGTAVVADTGAKVAKMADTGEQRLQRDRWLMGMSMAIMVLL</sequence>
<protein>
    <submittedName>
        <fullName evidence="3">Protein RTF2 homolog</fullName>
    </submittedName>
</protein>
<evidence type="ECO:0000313" key="3">
    <source>
        <dbReference type="RefSeq" id="XP_010495548.1"/>
    </source>
</evidence>
<dbReference type="Proteomes" id="UP000694864">
    <property type="component" value="Chromosome 20"/>
</dbReference>
<reference evidence="3" key="2">
    <citation type="submission" date="2025-08" db="UniProtKB">
        <authorList>
            <consortium name="RefSeq"/>
        </authorList>
    </citation>
    <scope>IDENTIFICATION</scope>
    <source>
        <tissue evidence="3">Leaf</tissue>
    </source>
</reference>
<dbReference type="InterPro" id="IPR006735">
    <property type="entry name" value="Rtf2"/>
</dbReference>
<dbReference type="PANTHER" id="PTHR12775">
    <property type="entry name" value="PROTEIN C20ORF43 HOMOLOG"/>
    <property type="match status" value="1"/>
</dbReference>
<evidence type="ECO:0000256" key="1">
    <source>
        <dbReference type="SAM" id="Coils"/>
    </source>
</evidence>
<keyword evidence="1" id="KW-0175">Coiled coil</keyword>
<feature type="coiled-coil region" evidence="1">
    <location>
        <begin position="100"/>
        <end position="127"/>
    </location>
</feature>
<gene>
    <name evidence="3" type="primary">LOC104772657</name>
</gene>
<reference evidence="2" key="1">
    <citation type="journal article" date="2014" name="Nat. Commun.">
        <title>The emerging biofuel crop Camelina sativa retains a highly undifferentiated hexaploid genome structure.</title>
        <authorList>
            <person name="Kagale S."/>
            <person name="Koh C."/>
            <person name="Nixon J."/>
            <person name="Bollina V."/>
            <person name="Clarke W.E."/>
            <person name="Tuteja R."/>
            <person name="Spillane C."/>
            <person name="Robinson S.J."/>
            <person name="Links M.G."/>
            <person name="Clarke C."/>
            <person name="Higgins E.E."/>
            <person name="Huebert T."/>
            <person name="Sharpe A.G."/>
            <person name="Parkin I.A."/>
        </authorList>
    </citation>
    <scope>NUCLEOTIDE SEQUENCE [LARGE SCALE GENOMIC DNA]</scope>
    <source>
        <strain evidence="2">cv. DH55</strain>
    </source>
</reference>
<dbReference type="CDD" id="cd16653">
    <property type="entry name" value="RING-like_Rtf2"/>
    <property type="match status" value="1"/>
</dbReference>
<dbReference type="GeneID" id="104772657"/>
<dbReference type="RefSeq" id="XP_010495548.1">
    <property type="nucleotide sequence ID" value="XM_010497246.1"/>
</dbReference>
<dbReference type="PANTHER" id="PTHR12775:SF2">
    <property type="entry name" value="REPLICATION TERMINATION FACTOR 2"/>
    <property type="match status" value="1"/>
</dbReference>
<organism evidence="2 3">
    <name type="scientific">Camelina sativa</name>
    <name type="common">False flax</name>
    <name type="synonym">Myagrum sativum</name>
    <dbReference type="NCBI Taxonomy" id="90675"/>
    <lineage>
        <taxon>Eukaryota</taxon>
        <taxon>Viridiplantae</taxon>
        <taxon>Streptophyta</taxon>
        <taxon>Embryophyta</taxon>
        <taxon>Tracheophyta</taxon>
        <taxon>Spermatophyta</taxon>
        <taxon>Magnoliopsida</taxon>
        <taxon>eudicotyledons</taxon>
        <taxon>Gunneridae</taxon>
        <taxon>Pentapetalae</taxon>
        <taxon>rosids</taxon>
        <taxon>malvids</taxon>
        <taxon>Brassicales</taxon>
        <taxon>Brassicaceae</taxon>
        <taxon>Camelineae</taxon>
        <taxon>Camelina</taxon>
    </lineage>
</organism>
<evidence type="ECO:0000313" key="2">
    <source>
        <dbReference type="Proteomes" id="UP000694864"/>
    </source>
</evidence>
<keyword evidence="2" id="KW-1185">Reference proteome</keyword>
<accession>A0ABM0Y4W6</accession>
<name>A0ABM0Y4W6_CAMSA</name>